<evidence type="ECO:0000256" key="1">
    <source>
        <dbReference type="SAM" id="MobiDB-lite"/>
    </source>
</evidence>
<keyword evidence="3" id="KW-1185">Reference proteome</keyword>
<gene>
    <name evidence="2" type="ORF">Sjap_019928</name>
</gene>
<accession>A0AAP0I082</accession>
<dbReference type="AlphaFoldDB" id="A0AAP0I082"/>
<proteinExistence type="predicted"/>
<dbReference type="Proteomes" id="UP001417504">
    <property type="component" value="Unassembled WGS sequence"/>
</dbReference>
<reference evidence="2 3" key="1">
    <citation type="submission" date="2024-01" db="EMBL/GenBank/DDBJ databases">
        <title>Genome assemblies of Stephania.</title>
        <authorList>
            <person name="Yang L."/>
        </authorList>
    </citation>
    <scope>NUCLEOTIDE SEQUENCE [LARGE SCALE GENOMIC DNA]</scope>
    <source>
        <strain evidence="2">QJT</strain>
        <tissue evidence="2">Leaf</tissue>
    </source>
</reference>
<dbReference type="PANTHER" id="PTHR36713:SF1">
    <property type="entry name" value="OS09G0344700 PROTEIN"/>
    <property type="match status" value="1"/>
</dbReference>
<feature type="region of interest" description="Disordered" evidence="1">
    <location>
        <begin position="1"/>
        <end position="23"/>
    </location>
</feature>
<sequence>MEAEEPKSLLTTINPPRVEDAGLEDCALPPESIKEAFLKAANSVRSSWDAQQNEEDRKEGCVEDPHHLHQYKDAKPSDPGVPCGNQIGGGIPQVLGDEVAVGISGAQNEEDGAGGGDLLVVGGGGV</sequence>
<comment type="caution">
    <text evidence="2">The sequence shown here is derived from an EMBL/GenBank/DDBJ whole genome shotgun (WGS) entry which is preliminary data.</text>
</comment>
<evidence type="ECO:0000313" key="2">
    <source>
        <dbReference type="EMBL" id="KAK9102674.1"/>
    </source>
</evidence>
<dbReference type="PANTHER" id="PTHR36713">
    <property type="entry name" value="OS09G0344700 PROTEIN"/>
    <property type="match status" value="1"/>
</dbReference>
<feature type="compositionally biased region" description="Gly residues" evidence="1">
    <location>
        <begin position="113"/>
        <end position="126"/>
    </location>
</feature>
<evidence type="ECO:0000313" key="3">
    <source>
        <dbReference type="Proteomes" id="UP001417504"/>
    </source>
</evidence>
<protein>
    <submittedName>
        <fullName evidence="2">Uncharacterized protein</fullName>
    </submittedName>
</protein>
<feature type="region of interest" description="Disordered" evidence="1">
    <location>
        <begin position="48"/>
        <end position="89"/>
    </location>
</feature>
<feature type="region of interest" description="Disordered" evidence="1">
    <location>
        <begin position="106"/>
        <end position="126"/>
    </location>
</feature>
<feature type="compositionally biased region" description="Basic and acidic residues" evidence="1">
    <location>
        <begin position="54"/>
        <end position="76"/>
    </location>
</feature>
<name>A0AAP0I082_9MAGN</name>
<dbReference type="EMBL" id="JBBNAE010000008">
    <property type="protein sequence ID" value="KAK9102674.1"/>
    <property type="molecule type" value="Genomic_DNA"/>
</dbReference>
<organism evidence="2 3">
    <name type="scientific">Stephania japonica</name>
    <dbReference type="NCBI Taxonomy" id="461633"/>
    <lineage>
        <taxon>Eukaryota</taxon>
        <taxon>Viridiplantae</taxon>
        <taxon>Streptophyta</taxon>
        <taxon>Embryophyta</taxon>
        <taxon>Tracheophyta</taxon>
        <taxon>Spermatophyta</taxon>
        <taxon>Magnoliopsida</taxon>
        <taxon>Ranunculales</taxon>
        <taxon>Menispermaceae</taxon>
        <taxon>Menispermoideae</taxon>
        <taxon>Cissampelideae</taxon>
        <taxon>Stephania</taxon>
    </lineage>
</organism>